<dbReference type="EMBL" id="CM009294">
    <property type="protein sequence ID" value="PNT37088.1"/>
    <property type="molecule type" value="Genomic_DNA"/>
</dbReference>
<sequence length="107" mass="12678">MKTKRKNYCYKKIDYFPFMLTNNKIPYDFTAEDVCAKSVEVMNASSIGILLNKSCTFLLFSICCRHIFTYPSRKNRKKEDFGLTIQYLSPFREYFALPNNVHSIFKM</sequence>
<dbReference type="AlphaFoldDB" id="A0A2K2AHU7"/>
<accession>A0A2K2AHU7</accession>
<name>A0A2K2AHU7_POPTR</name>
<reference evidence="1 2" key="1">
    <citation type="journal article" date="2006" name="Science">
        <title>The genome of black cottonwood, Populus trichocarpa (Torr. &amp; Gray).</title>
        <authorList>
            <person name="Tuskan G.A."/>
            <person name="Difazio S."/>
            <person name="Jansson S."/>
            <person name="Bohlmann J."/>
            <person name="Grigoriev I."/>
            <person name="Hellsten U."/>
            <person name="Putnam N."/>
            <person name="Ralph S."/>
            <person name="Rombauts S."/>
            <person name="Salamov A."/>
            <person name="Schein J."/>
            <person name="Sterck L."/>
            <person name="Aerts A."/>
            <person name="Bhalerao R.R."/>
            <person name="Bhalerao R.P."/>
            <person name="Blaudez D."/>
            <person name="Boerjan W."/>
            <person name="Brun A."/>
            <person name="Brunner A."/>
            <person name="Busov V."/>
            <person name="Campbell M."/>
            <person name="Carlson J."/>
            <person name="Chalot M."/>
            <person name="Chapman J."/>
            <person name="Chen G.L."/>
            <person name="Cooper D."/>
            <person name="Coutinho P.M."/>
            <person name="Couturier J."/>
            <person name="Covert S."/>
            <person name="Cronk Q."/>
            <person name="Cunningham R."/>
            <person name="Davis J."/>
            <person name="Degroeve S."/>
            <person name="Dejardin A."/>
            <person name="Depamphilis C."/>
            <person name="Detter J."/>
            <person name="Dirks B."/>
            <person name="Dubchak I."/>
            <person name="Duplessis S."/>
            <person name="Ehlting J."/>
            <person name="Ellis B."/>
            <person name="Gendler K."/>
            <person name="Goodstein D."/>
            <person name="Gribskov M."/>
            <person name="Grimwood J."/>
            <person name="Groover A."/>
            <person name="Gunter L."/>
            <person name="Hamberger B."/>
            <person name="Heinze B."/>
            <person name="Helariutta Y."/>
            <person name="Henrissat B."/>
            <person name="Holligan D."/>
            <person name="Holt R."/>
            <person name="Huang W."/>
            <person name="Islam-Faridi N."/>
            <person name="Jones S."/>
            <person name="Jones-Rhoades M."/>
            <person name="Jorgensen R."/>
            <person name="Joshi C."/>
            <person name="Kangasjarvi J."/>
            <person name="Karlsson J."/>
            <person name="Kelleher C."/>
            <person name="Kirkpatrick R."/>
            <person name="Kirst M."/>
            <person name="Kohler A."/>
            <person name="Kalluri U."/>
            <person name="Larimer F."/>
            <person name="Leebens-Mack J."/>
            <person name="Leple J.C."/>
            <person name="Locascio P."/>
            <person name="Lou Y."/>
            <person name="Lucas S."/>
            <person name="Martin F."/>
            <person name="Montanini B."/>
            <person name="Napoli C."/>
            <person name="Nelson D.R."/>
            <person name="Nelson C."/>
            <person name="Nieminen K."/>
            <person name="Nilsson O."/>
            <person name="Pereda V."/>
            <person name="Peter G."/>
            <person name="Philippe R."/>
            <person name="Pilate G."/>
            <person name="Poliakov A."/>
            <person name="Razumovskaya J."/>
            <person name="Richardson P."/>
            <person name="Rinaldi C."/>
            <person name="Ritland K."/>
            <person name="Rouze P."/>
            <person name="Ryaboy D."/>
            <person name="Schmutz J."/>
            <person name="Schrader J."/>
            <person name="Segerman B."/>
            <person name="Shin H."/>
            <person name="Siddiqui A."/>
            <person name="Sterky F."/>
            <person name="Terry A."/>
            <person name="Tsai C.J."/>
            <person name="Uberbacher E."/>
            <person name="Unneberg P."/>
            <person name="Vahala J."/>
            <person name="Wall K."/>
            <person name="Wessler S."/>
            <person name="Yang G."/>
            <person name="Yin T."/>
            <person name="Douglas C."/>
            <person name="Marra M."/>
            <person name="Sandberg G."/>
            <person name="Van de Peer Y."/>
            <person name="Rokhsar D."/>
        </authorList>
    </citation>
    <scope>NUCLEOTIDE SEQUENCE [LARGE SCALE GENOMIC DNA]</scope>
    <source>
        <strain evidence="2">cv. Nisqually</strain>
    </source>
</reference>
<proteinExistence type="predicted"/>
<evidence type="ECO:0000313" key="1">
    <source>
        <dbReference type="EMBL" id="PNT37088.1"/>
    </source>
</evidence>
<dbReference type="Proteomes" id="UP000006729">
    <property type="component" value="Chromosome 5"/>
</dbReference>
<gene>
    <name evidence="1" type="ORF">POPTR_005G168200</name>
</gene>
<keyword evidence="2" id="KW-1185">Reference proteome</keyword>
<evidence type="ECO:0000313" key="2">
    <source>
        <dbReference type="Proteomes" id="UP000006729"/>
    </source>
</evidence>
<organism evidence="1 2">
    <name type="scientific">Populus trichocarpa</name>
    <name type="common">Western balsam poplar</name>
    <name type="synonym">Populus balsamifera subsp. trichocarpa</name>
    <dbReference type="NCBI Taxonomy" id="3694"/>
    <lineage>
        <taxon>Eukaryota</taxon>
        <taxon>Viridiplantae</taxon>
        <taxon>Streptophyta</taxon>
        <taxon>Embryophyta</taxon>
        <taxon>Tracheophyta</taxon>
        <taxon>Spermatophyta</taxon>
        <taxon>Magnoliopsida</taxon>
        <taxon>eudicotyledons</taxon>
        <taxon>Gunneridae</taxon>
        <taxon>Pentapetalae</taxon>
        <taxon>rosids</taxon>
        <taxon>fabids</taxon>
        <taxon>Malpighiales</taxon>
        <taxon>Salicaceae</taxon>
        <taxon>Saliceae</taxon>
        <taxon>Populus</taxon>
    </lineage>
</organism>
<dbReference type="InParanoid" id="A0A2K2AHU7"/>
<protein>
    <submittedName>
        <fullName evidence="1">Uncharacterized protein</fullName>
    </submittedName>
</protein>